<feature type="domain" description="L-type lectin-like" evidence="9">
    <location>
        <begin position="39"/>
        <end position="258"/>
    </location>
</feature>
<comment type="subcellular location">
    <subcellularLocation>
        <location evidence="1">Membrane</location>
        <topology evidence="1">Single-pass type I membrane protein</topology>
    </subcellularLocation>
</comment>
<gene>
    <name evidence="10" type="ORF">POCULU_LOCUS3051</name>
</gene>
<name>A0A9N9F5L2_9GLOM</name>
<evidence type="ECO:0000256" key="1">
    <source>
        <dbReference type="ARBA" id="ARBA00004479"/>
    </source>
</evidence>
<dbReference type="GO" id="GO:0006888">
    <property type="term" value="P:endoplasmic reticulum to Golgi vesicle-mediated transport"/>
    <property type="evidence" value="ECO:0007669"/>
    <property type="project" value="TreeGrafter"/>
</dbReference>
<dbReference type="Pfam" id="PF03388">
    <property type="entry name" value="Lectin_leg-like"/>
    <property type="match status" value="1"/>
</dbReference>
<dbReference type="PROSITE" id="PS51328">
    <property type="entry name" value="L_LECTIN_LIKE"/>
    <property type="match status" value="1"/>
</dbReference>
<dbReference type="OrthoDB" id="10265193at2759"/>
<dbReference type="GO" id="GO:0005537">
    <property type="term" value="F:D-mannose binding"/>
    <property type="evidence" value="ECO:0007669"/>
    <property type="project" value="TreeGrafter"/>
</dbReference>
<keyword evidence="2 7" id="KW-0812">Transmembrane</keyword>
<evidence type="ECO:0000256" key="5">
    <source>
        <dbReference type="ARBA" id="ARBA00023136"/>
    </source>
</evidence>
<dbReference type="GO" id="GO:0000139">
    <property type="term" value="C:Golgi membrane"/>
    <property type="evidence" value="ECO:0007669"/>
    <property type="project" value="TreeGrafter"/>
</dbReference>
<evidence type="ECO:0000313" key="11">
    <source>
        <dbReference type="Proteomes" id="UP000789572"/>
    </source>
</evidence>
<evidence type="ECO:0000259" key="9">
    <source>
        <dbReference type="PROSITE" id="PS51328"/>
    </source>
</evidence>
<proteinExistence type="predicted"/>
<dbReference type="Gene3D" id="2.60.120.200">
    <property type="match status" value="1"/>
</dbReference>
<feature type="region of interest" description="Disordered" evidence="6">
    <location>
        <begin position="263"/>
        <end position="287"/>
    </location>
</feature>
<protein>
    <submittedName>
        <fullName evidence="10">3436_t:CDS:1</fullName>
    </submittedName>
</protein>
<dbReference type="InterPro" id="IPR013320">
    <property type="entry name" value="ConA-like_dom_sf"/>
</dbReference>
<dbReference type="SUPFAM" id="SSF49899">
    <property type="entry name" value="Concanavalin A-like lectins/glucanases"/>
    <property type="match status" value="1"/>
</dbReference>
<feature type="chain" id="PRO_5040460304" evidence="8">
    <location>
        <begin position="29"/>
        <end position="465"/>
    </location>
</feature>
<keyword evidence="4 7" id="KW-1133">Transmembrane helix</keyword>
<evidence type="ECO:0000256" key="4">
    <source>
        <dbReference type="ARBA" id="ARBA00022989"/>
    </source>
</evidence>
<feature type="signal peptide" evidence="8">
    <location>
        <begin position="1"/>
        <end position="28"/>
    </location>
</feature>
<dbReference type="Proteomes" id="UP000789572">
    <property type="component" value="Unassembled WGS sequence"/>
</dbReference>
<keyword evidence="3 8" id="KW-0732">Signal</keyword>
<feature type="transmembrane region" description="Helical" evidence="7">
    <location>
        <begin position="432"/>
        <end position="453"/>
    </location>
</feature>
<evidence type="ECO:0000256" key="6">
    <source>
        <dbReference type="SAM" id="MobiDB-lite"/>
    </source>
</evidence>
<sequence>MNIRKFLFLTWIALAFVTISTFVSEVTSEELGRTPELKKKHDYKLTFKKPYYFNATVPFWDIYGNTLSAPDFIRLAPGVPRQAGSIWSRIPNPHKEWQVVLSFKISGNYYTGGRGIAFWYTKDRGNPGPIIGNQDKWEGLGIFFETAAPSIGRTYPYVSAHLNDGTKKYVEERSPESATFGSCYRVFRNTQVPSLARITYKDKNLMLEVDAHHGGENYHKCFEAENIELPTGYYFGVSLKDQRLANDHDVIAFETYEINPAERAKRPLRPHEKDGASSTPPEIPEEIRKRIEEVQKVVNKPTEESGEGGYQNLDFIKGMQTEIMEQLVRLQWQLDSIAGKKVSAPGQFHVPPPRNEMHQLAVLNEKLDHIVASLMTTEEHSVSPVTKELIDQLRHLTSKITILDSRISAQDVQLQKLNQAINAQKQKEPPGILFYALYGLLTLFLLYCLYFAYRQYEESKSKKFI</sequence>
<dbReference type="PANTHER" id="PTHR12223:SF28">
    <property type="entry name" value="LECTIN, MANNOSE BINDING 1 LIKE"/>
    <property type="match status" value="1"/>
</dbReference>
<dbReference type="EMBL" id="CAJVPJ010000315">
    <property type="protein sequence ID" value="CAG8510621.1"/>
    <property type="molecule type" value="Genomic_DNA"/>
</dbReference>
<evidence type="ECO:0000256" key="3">
    <source>
        <dbReference type="ARBA" id="ARBA00022729"/>
    </source>
</evidence>
<evidence type="ECO:0000256" key="2">
    <source>
        <dbReference type="ARBA" id="ARBA00022692"/>
    </source>
</evidence>
<keyword evidence="5 7" id="KW-0472">Membrane</keyword>
<feature type="compositionally biased region" description="Basic and acidic residues" evidence="6">
    <location>
        <begin position="263"/>
        <end position="275"/>
    </location>
</feature>
<evidence type="ECO:0000256" key="7">
    <source>
        <dbReference type="SAM" id="Phobius"/>
    </source>
</evidence>
<dbReference type="GO" id="GO:0005789">
    <property type="term" value="C:endoplasmic reticulum membrane"/>
    <property type="evidence" value="ECO:0007669"/>
    <property type="project" value="TreeGrafter"/>
</dbReference>
<evidence type="ECO:0000256" key="8">
    <source>
        <dbReference type="SAM" id="SignalP"/>
    </source>
</evidence>
<dbReference type="InterPro" id="IPR005052">
    <property type="entry name" value="Lectin_leg"/>
</dbReference>
<dbReference type="AlphaFoldDB" id="A0A9N9F5L2"/>
<reference evidence="10" key="1">
    <citation type="submission" date="2021-06" db="EMBL/GenBank/DDBJ databases">
        <authorList>
            <person name="Kallberg Y."/>
            <person name="Tangrot J."/>
            <person name="Rosling A."/>
        </authorList>
    </citation>
    <scope>NUCLEOTIDE SEQUENCE</scope>
    <source>
        <strain evidence="10">IA702</strain>
    </source>
</reference>
<keyword evidence="11" id="KW-1185">Reference proteome</keyword>
<organism evidence="10 11">
    <name type="scientific">Paraglomus occultum</name>
    <dbReference type="NCBI Taxonomy" id="144539"/>
    <lineage>
        <taxon>Eukaryota</taxon>
        <taxon>Fungi</taxon>
        <taxon>Fungi incertae sedis</taxon>
        <taxon>Mucoromycota</taxon>
        <taxon>Glomeromycotina</taxon>
        <taxon>Glomeromycetes</taxon>
        <taxon>Paraglomerales</taxon>
        <taxon>Paraglomeraceae</taxon>
        <taxon>Paraglomus</taxon>
    </lineage>
</organism>
<comment type="caution">
    <text evidence="10">The sequence shown here is derived from an EMBL/GenBank/DDBJ whole genome shotgun (WGS) entry which is preliminary data.</text>
</comment>
<dbReference type="PANTHER" id="PTHR12223">
    <property type="entry name" value="VESICULAR MANNOSE-BINDING LECTIN"/>
    <property type="match status" value="1"/>
</dbReference>
<dbReference type="GO" id="GO:0005793">
    <property type="term" value="C:endoplasmic reticulum-Golgi intermediate compartment"/>
    <property type="evidence" value="ECO:0007669"/>
    <property type="project" value="TreeGrafter"/>
</dbReference>
<dbReference type="GO" id="GO:0030134">
    <property type="term" value="C:COPII-coated ER to Golgi transport vesicle"/>
    <property type="evidence" value="ECO:0007669"/>
    <property type="project" value="TreeGrafter"/>
</dbReference>
<accession>A0A9N9F5L2</accession>
<dbReference type="InterPro" id="IPR051136">
    <property type="entry name" value="Intracellular_Lectin-GPT"/>
</dbReference>
<evidence type="ECO:0000313" key="10">
    <source>
        <dbReference type="EMBL" id="CAG8510621.1"/>
    </source>
</evidence>